<evidence type="ECO:0000256" key="1">
    <source>
        <dbReference type="SAM" id="MobiDB-lite"/>
    </source>
</evidence>
<dbReference type="AlphaFoldDB" id="A0A510UUS7"/>
<protein>
    <submittedName>
        <fullName evidence="2">Uncharacterized protein</fullName>
    </submittedName>
</protein>
<reference evidence="2 3" key="1">
    <citation type="submission" date="2019-07" db="EMBL/GenBank/DDBJ databases">
        <title>Whole genome shotgun sequence of Cellulomonas persica NBRC 101101.</title>
        <authorList>
            <person name="Hosoyama A."/>
            <person name="Uohara A."/>
            <person name="Ohji S."/>
            <person name="Ichikawa N."/>
        </authorList>
    </citation>
    <scope>NUCLEOTIDE SEQUENCE [LARGE SCALE GENOMIC DNA]</scope>
    <source>
        <strain evidence="2 3">NBRC 101101</strain>
    </source>
</reference>
<keyword evidence="3" id="KW-1185">Reference proteome</keyword>
<organism evidence="2 3">
    <name type="scientific">Cellulomonas persica</name>
    <dbReference type="NCBI Taxonomy" id="76861"/>
    <lineage>
        <taxon>Bacteria</taxon>
        <taxon>Bacillati</taxon>
        <taxon>Actinomycetota</taxon>
        <taxon>Actinomycetes</taxon>
        <taxon>Micrococcales</taxon>
        <taxon>Cellulomonadaceae</taxon>
        <taxon>Cellulomonas</taxon>
    </lineage>
</organism>
<dbReference type="EMBL" id="BJUA01000002">
    <property type="protein sequence ID" value="GEK16930.1"/>
    <property type="molecule type" value="Genomic_DNA"/>
</dbReference>
<gene>
    <name evidence="2" type="ORF">CPE01_06630</name>
</gene>
<evidence type="ECO:0000313" key="2">
    <source>
        <dbReference type="EMBL" id="GEK16930.1"/>
    </source>
</evidence>
<name>A0A510UUS7_9CELL</name>
<dbReference type="Proteomes" id="UP000321386">
    <property type="component" value="Unassembled WGS sequence"/>
</dbReference>
<sequence>MRLCDRAAMTRRPPHTWDADGPDDDLADLAALVGTRIASPAAAARLVQDLVGPEAYGPPALWCVLLDADDRVLPLVLAISERPLAVSDGFAQYLADDLAAVLEQHAVGGSVVVALVGDGDEDVCGQLSWVVELERTLGGAGVPMHAIVAVGPHGPAVLAPV</sequence>
<evidence type="ECO:0000313" key="3">
    <source>
        <dbReference type="Proteomes" id="UP000321386"/>
    </source>
</evidence>
<feature type="region of interest" description="Disordered" evidence="1">
    <location>
        <begin position="1"/>
        <end position="21"/>
    </location>
</feature>
<proteinExistence type="predicted"/>
<comment type="caution">
    <text evidence="2">The sequence shown here is derived from an EMBL/GenBank/DDBJ whole genome shotgun (WGS) entry which is preliminary data.</text>
</comment>
<accession>A0A510UUS7</accession>